<name>M7BWB7_CHEMY</name>
<evidence type="ECO:0000313" key="3">
    <source>
        <dbReference type="Proteomes" id="UP000031443"/>
    </source>
</evidence>
<dbReference type="PANTHER" id="PTHR47595">
    <property type="entry name" value="HEAT SHOCK 70 KDA PROTEIN 14"/>
    <property type="match status" value="1"/>
</dbReference>
<evidence type="ECO:0000313" key="2">
    <source>
        <dbReference type="EMBL" id="EMP40120.1"/>
    </source>
</evidence>
<evidence type="ECO:0000259" key="1">
    <source>
        <dbReference type="Pfam" id="PF13837"/>
    </source>
</evidence>
<keyword evidence="3" id="KW-1185">Reference proteome</keyword>
<dbReference type="Proteomes" id="UP000031443">
    <property type="component" value="Unassembled WGS sequence"/>
</dbReference>
<gene>
    <name evidence="2" type="ORF">UY3_02623</name>
</gene>
<protein>
    <recommendedName>
        <fullName evidence="1">Myb/SANT-like DNA-binding domain-containing protein</fullName>
    </recommendedName>
</protein>
<accession>M7BWB7</accession>
<feature type="domain" description="Myb/SANT-like DNA-binding" evidence="1">
    <location>
        <begin position="19"/>
        <end position="96"/>
    </location>
</feature>
<organism evidence="2 3">
    <name type="scientific">Chelonia mydas</name>
    <name type="common">Green sea-turtle</name>
    <name type="synonym">Chelonia agassizi</name>
    <dbReference type="NCBI Taxonomy" id="8469"/>
    <lineage>
        <taxon>Eukaryota</taxon>
        <taxon>Metazoa</taxon>
        <taxon>Chordata</taxon>
        <taxon>Craniata</taxon>
        <taxon>Vertebrata</taxon>
        <taxon>Euteleostomi</taxon>
        <taxon>Archelosauria</taxon>
        <taxon>Testudinata</taxon>
        <taxon>Testudines</taxon>
        <taxon>Cryptodira</taxon>
        <taxon>Durocryptodira</taxon>
        <taxon>Americhelydia</taxon>
        <taxon>Chelonioidea</taxon>
        <taxon>Cheloniidae</taxon>
        <taxon>Chelonia</taxon>
    </lineage>
</organism>
<sequence>MKPYQPKTVSEKYLSSNSITIRGEDAVQPQLHTSRRNFQTCGLTARGMQENEHERDTQQCDAKVKELRQAYQKPREANGHSEAVLKTCHFYKEQHAILGGNPTVPRGKG</sequence>
<dbReference type="AlphaFoldDB" id="M7BWB7"/>
<dbReference type="Pfam" id="PF13837">
    <property type="entry name" value="Myb_DNA-bind_4"/>
    <property type="match status" value="1"/>
</dbReference>
<dbReference type="InterPro" id="IPR044822">
    <property type="entry name" value="Myb_DNA-bind_4"/>
</dbReference>
<dbReference type="PANTHER" id="PTHR47595:SF1">
    <property type="entry name" value="MYB_SANT-LIKE DNA-BINDING DOMAIN-CONTAINING PROTEIN"/>
    <property type="match status" value="1"/>
</dbReference>
<dbReference type="EMBL" id="KB514475">
    <property type="protein sequence ID" value="EMP40120.1"/>
    <property type="molecule type" value="Genomic_DNA"/>
</dbReference>
<proteinExistence type="predicted"/>
<reference evidence="3" key="1">
    <citation type="journal article" date="2013" name="Nat. Genet.">
        <title>The draft genomes of soft-shell turtle and green sea turtle yield insights into the development and evolution of the turtle-specific body plan.</title>
        <authorList>
            <person name="Wang Z."/>
            <person name="Pascual-Anaya J."/>
            <person name="Zadissa A."/>
            <person name="Li W."/>
            <person name="Niimura Y."/>
            <person name="Huang Z."/>
            <person name="Li C."/>
            <person name="White S."/>
            <person name="Xiong Z."/>
            <person name="Fang D."/>
            <person name="Wang B."/>
            <person name="Ming Y."/>
            <person name="Chen Y."/>
            <person name="Zheng Y."/>
            <person name="Kuraku S."/>
            <person name="Pignatelli M."/>
            <person name="Herrero J."/>
            <person name="Beal K."/>
            <person name="Nozawa M."/>
            <person name="Li Q."/>
            <person name="Wang J."/>
            <person name="Zhang H."/>
            <person name="Yu L."/>
            <person name="Shigenobu S."/>
            <person name="Wang J."/>
            <person name="Liu J."/>
            <person name="Flicek P."/>
            <person name="Searle S."/>
            <person name="Wang J."/>
            <person name="Kuratani S."/>
            <person name="Yin Y."/>
            <person name="Aken B."/>
            <person name="Zhang G."/>
            <person name="Irie N."/>
        </authorList>
    </citation>
    <scope>NUCLEOTIDE SEQUENCE [LARGE SCALE GENOMIC DNA]</scope>
</reference>
<dbReference type="Gene3D" id="1.10.10.60">
    <property type="entry name" value="Homeodomain-like"/>
    <property type="match status" value="1"/>
</dbReference>